<organism evidence="3 8">
    <name type="scientific">Streptococcus pneumoniae</name>
    <dbReference type="NCBI Taxonomy" id="1313"/>
    <lineage>
        <taxon>Bacteria</taxon>
        <taxon>Bacillati</taxon>
        <taxon>Bacillota</taxon>
        <taxon>Bacilli</taxon>
        <taxon>Lactobacillales</taxon>
        <taxon>Streptococcaceae</taxon>
        <taxon>Streptococcus</taxon>
    </lineage>
</organism>
<dbReference type="EMBL" id="VMVH01000022">
    <property type="protein sequence ID" value="TVW28387.1"/>
    <property type="molecule type" value="Genomic_DNA"/>
</dbReference>
<evidence type="ECO:0000313" key="10">
    <source>
        <dbReference type="Proteomes" id="UP000048507"/>
    </source>
</evidence>
<dbReference type="Proteomes" id="UP000311674">
    <property type="component" value="Unassembled WGS sequence"/>
</dbReference>
<dbReference type="Proteomes" id="UP000045541">
    <property type="component" value="Unassembled WGS sequence"/>
</dbReference>
<protein>
    <submittedName>
        <fullName evidence="3">Uncharacterized protein</fullName>
    </submittedName>
</protein>
<dbReference type="EMBL" id="CFFA01000015">
    <property type="protein sequence ID" value="CEX64986.1"/>
    <property type="molecule type" value="Genomic_DNA"/>
</dbReference>
<evidence type="ECO:0000313" key="3">
    <source>
        <dbReference type="EMBL" id="CKJ28193.1"/>
    </source>
</evidence>
<dbReference type="Proteomes" id="UP000048507">
    <property type="component" value="Unassembled WGS sequence"/>
</dbReference>
<dbReference type="RefSeq" id="WP_016397605.1">
    <property type="nucleotide sequence ID" value="NZ_CFDZ01000060.1"/>
</dbReference>
<reference evidence="5 12" key="4">
    <citation type="submission" date="2019-07" db="EMBL/GenBank/DDBJ databases">
        <authorList>
            <person name="Mohale T."/>
        </authorList>
    </citation>
    <scope>NUCLEOTIDE SEQUENCE [LARGE SCALE GENOMIC DNA]</scope>
    <source>
        <strain evidence="5 12">NTPn 189</strain>
    </source>
</reference>
<reference evidence="6 11" key="3">
    <citation type="submission" date="2019-04" db="EMBL/GenBank/DDBJ databases">
        <authorList>
            <consortium name="Pathogen Informatics"/>
        </authorList>
    </citation>
    <scope>NUCLEOTIDE SEQUENCE [LARGE SCALE GENOMIC DNA]</scope>
    <source>
        <strain evidence="6 11">GPSC148</strain>
    </source>
</reference>
<dbReference type="Proteomes" id="UP000040910">
    <property type="component" value="Unassembled WGS sequence"/>
</dbReference>
<reference evidence="7 8" key="2">
    <citation type="submission" date="2015-03" db="EMBL/GenBank/DDBJ databases">
        <authorList>
            <consortium name="Pathogen Informatics"/>
            <person name="Murphy D."/>
        </authorList>
    </citation>
    <scope>NUCLEOTIDE SEQUENCE [LARGE SCALE GENOMIC DNA]</scope>
    <source>
        <strain evidence="3 8">0310</strain>
        <strain evidence="2">SMRU158</strain>
        <strain evidence="1">SMRU51</strain>
        <strain evidence="7 10">type strain: N</strain>
    </source>
</reference>
<gene>
    <name evidence="5" type="ORF">AZK02_02160</name>
    <name evidence="1" type="ORF">ERS019209_01329</name>
    <name evidence="2" type="ORF">ERS019316_00563</name>
    <name evidence="4" type="ORF">ERS021218_02029</name>
    <name evidence="3" type="ORF">ERS096071_01824</name>
    <name evidence="6" type="ORF">SAMEA3390019_02050</name>
</gene>
<dbReference type="AlphaFoldDB" id="A0A064C5B0"/>
<name>A0A064C5B0_STREE</name>
<evidence type="ECO:0000313" key="1">
    <source>
        <dbReference type="EMBL" id="CEX64986.1"/>
    </source>
</evidence>
<dbReference type="Proteomes" id="UP000318940">
    <property type="component" value="Unassembled WGS sequence"/>
</dbReference>
<evidence type="ECO:0000313" key="7">
    <source>
        <dbReference type="Proteomes" id="UP000040910"/>
    </source>
</evidence>
<dbReference type="EMBL" id="CABBMN010000020">
    <property type="protein sequence ID" value="VSC34130.1"/>
    <property type="molecule type" value="Genomic_DNA"/>
</dbReference>
<accession>A0A064C5B0</accession>
<evidence type="ECO:0000313" key="8">
    <source>
        <dbReference type="Proteomes" id="UP000045541"/>
    </source>
</evidence>
<dbReference type="Proteomes" id="UP000046095">
    <property type="component" value="Unassembled WGS sequence"/>
</dbReference>
<evidence type="ECO:0000313" key="12">
    <source>
        <dbReference type="Proteomes" id="UP000318940"/>
    </source>
</evidence>
<dbReference type="EMBL" id="CMWB01000041">
    <property type="protein sequence ID" value="CKJ28193.1"/>
    <property type="molecule type" value="Genomic_DNA"/>
</dbReference>
<evidence type="ECO:0000313" key="11">
    <source>
        <dbReference type="Proteomes" id="UP000311674"/>
    </source>
</evidence>
<sequence>MLLLDKNAEPKKTIFYLSAIVHGLILKRIVNIENLYIELQKEIEDELNYDFFILALDFLFLLDKIRVNNEGDIESVH</sequence>
<dbReference type="InterPro" id="IPR046897">
    <property type="entry name" value="ABC-3C_MC6"/>
</dbReference>
<dbReference type="Pfam" id="PF20293">
    <property type="entry name" value="MC6"/>
    <property type="match status" value="1"/>
</dbReference>
<dbReference type="PATRIC" id="fig|1313.5270.peg.1100"/>
<reference evidence="4 9" key="1">
    <citation type="submission" date="2015-03" db="EMBL/GenBank/DDBJ databases">
        <authorList>
            <person name="Murphy D."/>
        </authorList>
    </citation>
    <scope>NUCLEOTIDE SEQUENCE [LARGE SCALE GENOMIC DNA]</scope>
    <source>
        <strain evidence="4 9">SMRU1708</strain>
    </source>
</reference>
<evidence type="ECO:0000313" key="5">
    <source>
        <dbReference type="EMBL" id="TVW28387.1"/>
    </source>
</evidence>
<proteinExistence type="predicted"/>
<evidence type="ECO:0000313" key="9">
    <source>
        <dbReference type="Proteomes" id="UP000046095"/>
    </source>
</evidence>
<dbReference type="EMBL" id="CKLF01000005">
    <property type="protein sequence ID" value="CIV12655.1"/>
    <property type="molecule type" value="Genomic_DNA"/>
</dbReference>
<evidence type="ECO:0000313" key="6">
    <source>
        <dbReference type="EMBL" id="VSC34130.1"/>
    </source>
</evidence>
<evidence type="ECO:0000313" key="4">
    <source>
        <dbReference type="EMBL" id="COR92862.1"/>
    </source>
</evidence>
<dbReference type="EMBL" id="CRVC01000035">
    <property type="protein sequence ID" value="COR92862.1"/>
    <property type="molecule type" value="Genomic_DNA"/>
</dbReference>
<evidence type="ECO:0000313" key="2">
    <source>
        <dbReference type="EMBL" id="CIV12655.1"/>
    </source>
</evidence>